<dbReference type="PANTHER" id="PTHR23308">
    <property type="entry name" value="NUCLEAR INHIBITOR OF PROTEIN PHOSPHATASE-1"/>
    <property type="match status" value="1"/>
</dbReference>
<name>A0A2V5KCI3_9BACL</name>
<proteinExistence type="predicted"/>
<dbReference type="SUPFAM" id="SSF49879">
    <property type="entry name" value="SMAD/FHA domain"/>
    <property type="match status" value="1"/>
</dbReference>
<feature type="region of interest" description="Disordered" evidence="1">
    <location>
        <begin position="212"/>
        <end position="245"/>
    </location>
</feature>
<dbReference type="OrthoDB" id="9783862at2"/>
<dbReference type="InterPro" id="IPR000253">
    <property type="entry name" value="FHA_dom"/>
</dbReference>
<feature type="compositionally biased region" description="Acidic residues" evidence="1">
    <location>
        <begin position="268"/>
        <end position="282"/>
    </location>
</feature>
<reference evidence="3 4" key="1">
    <citation type="submission" date="2018-05" db="EMBL/GenBank/DDBJ databases">
        <title>Paenibacillus flagellatus sp. nov., isolated from selenium mineral soil.</title>
        <authorList>
            <person name="Dai X."/>
        </authorList>
    </citation>
    <scope>NUCLEOTIDE SEQUENCE [LARGE SCALE GENOMIC DNA]</scope>
    <source>
        <strain evidence="3 4">DXL2</strain>
    </source>
</reference>
<evidence type="ECO:0000313" key="3">
    <source>
        <dbReference type="EMBL" id="PYI55874.1"/>
    </source>
</evidence>
<sequence length="585" mass="64827">MDKSLYGFRCDFIRHRGTSLVLSGERPLHADELERIELRMMEANDIPGLLALDVEEIDLTVRLRYNMTGMKMLSHWMKTERLTLRNYYRMLLEVAGTIDGGRSYMLREEGYWLHEDFVFVDEESGNKLSLLYVPSHRTEGKPALRDQFKELSLRLSACIDTIEGGGFSSLMSMLHRDRFDFRDVKRKLAELLQPDGEASFSGVESGLSFPIREPTVERSRPQQALPSWIGAGPKPPNDRRSVPADDPEALWKAANERDLRLSNRTFADGEEEDGDDSGDGEGADAPARKNDAAPPAKQRLLIGAVAGSLLLLLWSFYPTTPAEGTFHVWTGLTVLLLDAVYVWIRLRPGMKADSTWGKLAKSYEAMEEREMTGLTGCLPVRAGTVHPLGKPSRAPDLTAERASFAVVPPRTSTPPFSASSSSPAPSDRYAFPAPAAPLSFAGRPDEGTGPLRPPDATVLLRPNGATPDEGKTAGEERESEAFPELEIAKGGETNRFRLKEERFVVGRERSAVDYADDSAGVSKLHAEVGRDMTGYYAKDLGSKNGTMLNGEPMVPYKRYPLQDGDTMQIVRLRLVFRAETTNTPS</sequence>
<feature type="compositionally biased region" description="Basic and acidic residues" evidence="1">
    <location>
        <begin position="468"/>
        <end position="480"/>
    </location>
</feature>
<protein>
    <recommendedName>
        <fullName evidence="2">FHA domain-containing protein</fullName>
    </recommendedName>
</protein>
<dbReference type="InterPro" id="IPR008984">
    <property type="entry name" value="SMAD_FHA_dom_sf"/>
</dbReference>
<dbReference type="Gene3D" id="2.60.200.20">
    <property type="match status" value="1"/>
</dbReference>
<dbReference type="AlphaFoldDB" id="A0A2V5KCI3"/>
<feature type="compositionally biased region" description="Low complexity" evidence="1">
    <location>
        <begin position="408"/>
        <end position="437"/>
    </location>
</feature>
<evidence type="ECO:0000259" key="2">
    <source>
        <dbReference type="PROSITE" id="PS50006"/>
    </source>
</evidence>
<accession>A0A2V5KCI3</accession>
<evidence type="ECO:0000256" key="1">
    <source>
        <dbReference type="SAM" id="MobiDB-lite"/>
    </source>
</evidence>
<dbReference type="SMART" id="SM00240">
    <property type="entry name" value="FHA"/>
    <property type="match status" value="1"/>
</dbReference>
<evidence type="ECO:0000313" key="4">
    <source>
        <dbReference type="Proteomes" id="UP000247476"/>
    </source>
</evidence>
<dbReference type="InterPro" id="IPR050923">
    <property type="entry name" value="Cell_Proc_Reg/RNA_Proc"/>
</dbReference>
<feature type="region of interest" description="Disordered" evidence="1">
    <location>
        <begin position="408"/>
        <end position="480"/>
    </location>
</feature>
<feature type="domain" description="FHA" evidence="2">
    <location>
        <begin position="503"/>
        <end position="553"/>
    </location>
</feature>
<dbReference type="Proteomes" id="UP000247476">
    <property type="component" value="Unassembled WGS sequence"/>
</dbReference>
<organism evidence="3 4">
    <name type="scientific">Paenibacillus flagellatus</name>
    <dbReference type="NCBI Taxonomy" id="2211139"/>
    <lineage>
        <taxon>Bacteria</taxon>
        <taxon>Bacillati</taxon>
        <taxon>Bacillota</taxon>
        <taxon>Bacilli</taxon>
        <taxon>Bacillales</taxon>
        <taxon>Paenibacillaceae</taxon>
        <taxon>Paenibacillus</taxon>
    </lineage>
</organism>
<dbReference type="InterPro" id="IPR045962">
    <property type="entry name" value="DUF6382"/>
</dbReference>
<comment type="caution">
    <text evidence="3">The sequence shown here is derived from an EMBL/GenBank/DDBJ whole genome shotgun (WGS) entry which is preliminary data.</text>
</comment>
<dbReference type="EMBL" id="QJVJ01000003">
    <property type="protein sequence ID" value="PYI55874.1"/>
    <property type="molecule type" value="Genomic_DNA"/>
</dbReference>
<dbReference type="Pfam" id="PF19909">
    <property type="entry name" value="DUF6382"/>
    <property type="match status" value="1"/>
</dbReference>
<dbReference type="RefSeq" id="WP_110839674.1">
    <property type="nucleotide sequence ID" value="NZ_QJVJ01000003.1"/>
</dbReference>
<gene>
    <name evidence="3" type="ORF">DLM86_09170</name>
</gene>
<keyword evidence="4" id="KW-1185">Reference proteome</keyword>
<dbReference type="PROSITE" id="PS50006">
    <property type="entry name" value="FHA_DOMAIN"/>
    <property type="match status" value="1"/>
</dbReference>
<dbReference type="Pfam" id="PF00498">
    <property type="entry name" value="FHA"/>
    <property type="match status" value="1"/>
</dbReference>
<dbReference type="CDD" id="cd00060">
    <property type="entry name" value="FHA"/>
    <property type="match status" value="1"/>
</dbReference>
<feature type="region of interest" description="Disordered" evidence="1">
    <location>
        <begin position="262"/>
        <end position="294"/>
    </location>
</feature>